<evidence type="ECO:0000259" key="12">
    <source>
        <dbReference type="Pfam" id="PF00593"/>
    </source>
</evidence>
<reference evidence="14 15" key="1">
    <citation type="submission" date="2016-02" db="EMBL/GenBank/DDBJ databases">
        <authorList>
            <person name="Wen L."/>
            <person name="He K."/>
            <person name="Yang H."/>
        </authorList>
    </citation>
    <scope>NUCLEOTIDE SEQUENCE [LARGE SCALE GENOMIC DNA]</scope>
    <source>
        <strain evidence="14 15">KLE1704</strain>
    </source>
</reference>
<dbReference type="FunFam" id="2.170.130.10:FF:000008">
    <property type="entry name" value="SusC/RagA family TonB-linked outer membrane protein"/>
    <property type="match status" value="1"/>
</dbReference>
<dbReference type="NCBIfam" id="TIGR04057">
    <property type="entry name" value="SusC_RagA_signa"/>
    <property type="match status" value="1"/>
</dbReference>
<keyword evidence="6 8" id="KW-0472">Membrane</keyword>
<dbReference type="InterPro" id="IPR008969">
    <property type="entry name" value="CarboxyPept-like_regulatory"/>
</dbReference>
<dbReference type="SUPFAM" id="SSF56935">
    <property type="entry name" value="Porins"/>
    <property type="match status" value="1"/>
</dbReference>
<feature type="compositionally biased region" description="Polar residues" evidence="10">
    <location>
        <begin position="486"/>
        <end position="504"/>
    </location>
</feature>
<evidence type="ECO:0000256" key="10">
    <source>
        <dbReference type="SAM" id="MobiDB-lite"/>
    </source>
</evidence>
<dbReference type="AlphaFoldDB" id="A0A139KSP5"/>
<feature type="region of interest" description="Disordered" evidence="10">
    <location>
        <begin position="482"/>
        <end position="504"/>
    </location>
</feature>
<sequence>MKQKSSLLKTLSIMLLFVLFATQARAQGITVTGTVNDNLGPVIGASVVVKGTVNGCITDLDGNFKLTNVPSKGILVVSFVGYQTQEIAVNNQTKLTINLKEDAQQLDEVVVVAVGYGDVKRRDLTGSIGKANMDDLTKTPINNIAESLGGRIAGVQVSSSDGGLGDNFNIVIRGAGSLTQSTAPLYVIDGFPMESSSMGALNPNDIESIDVLKDASATAIYGSRGANGVVIITTKKGKAGKTMVTYNGSVSFSTVKNKMDVMNAYDFACMQKEIMAGNTKEVDGEMVDEFEYFYLKNGLTLDDYKTMKNYNWQDEIYRTALSHNHHVALSGGTDKMDYTASLSYSNQEGVIIRSDLNRYQGRFNLNQRINKSIKVNANVNYASVTQNGPNPSINTSQSSNSLMYSVWGYRPVSPSGSDLLAELYDEDVDINNDYRFNPVKSAQNEYRRKITNTLQANLGVEWEIIKNLKLKVTAGYTGKDYKNEEFNNSQTRTGNSHPNNTQSKGVNAYLYQSESRSYLNENTLSYVFNKKKHNLNALLGITFQKNTSYYHDVSVSHITNESLGMAGLGNGDVPVVSASKGENALMSYLGRLNYNYDSKYYVTFSMRADGSSKFAPGNRWGYFPSGSLAWAFGRENFVKDNLTWLSNGKLRVSYGLTGNNRIGDYDYMARLYASENTYKYPWDSTFYPGYYVSSIANPNLKWETTEQYDFGLDLGFLDGRLNLNIDYYIKTTKDLLMNADTPASSGYATTRLNIGELRNTGFEVTLESTNIQNKNFTWSSSFNIAFNKNKILSLNYGQEQMTSYISWDQKFRNQIAYVSRVGESAGKMYGFVYDGTYKEEDFNITVNENGKKTYELKPGVPKFKDGCQPGDPKYKNIDGSEDNLITDNDRTVIGNGHPLHTGGFTNNFVYKNWDLNIFLQWSYGNDVFNVNRLVMENPGAKKQLNQFASYKNRWSESNPTSNIPRVRAVGADEYSSLYVEDGSFLKLKTISLGYNFDTKTLKRIGLSAARVFVSAENIATITGYSGSDPEVSTRHSVLTPGFDWSAYPRAFNASLGVNVTF</sequence>
<dbReference type="NCBIfam" id="TIGR04056">
    <property type="entry name" value="OMP_RagA_SusC"/>
    <property type="match status" value="1"/>
</dbReference>
<keyword evidence="2 8" id="KW-0813">Transport</keyword>
<feature type="signal peptide" evidence="11">
    <location>
        <begin position="1"/>
        <end position="26"/>
    </location>
</feature>
<feature type="chain" id="PRO_5007486493" evidence="11">
    <location>
        <begin position="27"/>
        <end position="1061"/>
    </location>
</feature>
<name>A0A139KSP5_9BACE</name>
<organism evidence="14">
    <name type="scientific">Bacteroides intestinalis</name>
    <dbReference type="NCBI Taxonomy" id="329854"/>
    <lineage>
        <taxon>Bacteria</taxon>
        <taxon>Pseudomonadati</taxon>
        <taxon>Bacteroidota</taxon>
        <taxon>Bacteroidia</taxon>
        <taxon>Bacteroidales</taxon>
        <taxon>Bacteroidaceae</taxon>
        <taxon>Bacteroides</taxon>
    </lineage>
</organism>
<dbReference type="RefSeq" id="WP_061437999.1">
    <property type="nucleotide sequence ID" value="NZ_KQ968737.1"/>
</dbReference>
<evidence type="ECO:0000256" key="7">
    <source>
        <dbReference type="ARBA" id="ARBA00023237"/>
    </source>
</evidence>
<dbReference type="PROSITE" id="PS52016">
    <property type="entry name" value="TONB_DEPENDENT_REC_3"/>
    <property type="match status" value="1"/>
</dbReference>
<dbReference type="InterPro" id="IPR023997">
    <property type="entry name" value="TonB-dep_OMP_SusC/RagA_CS"/>
</dbReference>
<dbReference type="GO" id="GO:0009279">
    <property type="term" value="C:cell outer membrane"/>
    <property type="evidence" value="ECO:0007669"/>
    <property type="project" value="UniProtKB-SubCell"/>
</dbReference>
<comment type="subcellular location">
    <subcellularLocation>
        <location evidence="1 8">Cell outer membrane</location>
        <topology evidence="1 8">Multi-pass membrane protein</topology>
    </subcellularLocation>
</comment>
<evidence type="ECO:0000256" key="8">
    <source>
        <dbReference type="PROSITE-ProRule" id="PRU01360"/>
    </source>
</evidence>
<keyword evidence="7 8" id="KW-0998">Cell outer membrane</keyword>
<protein>
    <submittedName>
        <fullName evidence="14">TonB-dependent receptor plug domain protein</fullName>
    </submittedName>
</protein>
<evidence type="ECO:0000256" key="3">
    <source>
        <dbReference type="ARBA" id="ARBA00022452"/>
    </source>
</evidence>
<dbReference type="InterPro" id="IPR036942">
    <property type="entry name" value="Beta-barrel_TonB_sf"/>
</dbReference>
<gene>
    <name evidence="14" type="ORF">HMPREF2531_04785</name>
</gene>
<dbReference type="Gene3D" id="2.170.130.10">
    <property type="entry name" value="TonB-dependent receptor, plug domain"/>
    <property type="match status" value="1"/>
</dbReference>
<dbReference type="InterPro" id="IPR023996">
    <property type="entry name" value="TonB-dep_OMP_SusC/RagA"/>
</dbReference>
<dbReference type="EMBL" id="LTDF01000167">
    <property type="protein sequence ID" value="KXT42199.1"/>
    <property type="molecule type" value="Genomic_DNA"/>
</dbReference>
<evidence type="ECO:0000259" key="13">
    <source>
        <dbReference type="Pfam" id="PF07715"/>
    </source>
</evidence>
<keyword evidence="11" id="KW-0732">Signal</keyword>
<keyword evidence="3 8" id="KW-1134">Transmembrane beta strand</keyword>
<evidence type="ECO:0000256" key="4">
    <source>
        <dbReference type="ARBA" id="ARBA00022692"/>
    </source>
</evidence>
<evidence type="ECO:0000256" key="1">
    <source>
        <dbReference type="ARBA" id="ARBA00004571"/>
    </source>
</evidence>
<evidence type="ECO:0000256" key="5">
    <source>
        <dbReference type="ARBA" id="ARBA00023077"/>
    </source>
</evidence>
<comment type="similarity">
    <text evidence="8 9">Belongs to the TonB-dependent receptor family.</text>
</comment>
<evidence type="ECO:0000256" key="6">
    <source>
        <dbReference type="ARBA" id="ARBA00023136"/>
    </source>
</evidence>
<dbReference type="Proteomes" id="UP000070319">
    <property type="component" value="Unassembled WGS sequence"/>
</dbReference>
<evidence type="ECO:0000256" key="9">
    <source>
        <dbReference type="RuleBase" id="RU003357"/>
    </source>
</evidence>
<comment type="caution">
    <text evidence="14">The sequence shown here is derived from an EMBL/GenBank/DDBJ whole genome shotgun (WGS) entry which is preliminary data.</text>
</comment>
<dbReference type="InterPro" id="IPR037066">
    <property type="entry name" value="Plug_dom_sf"/>
</dbReference>
<dbReference type="Pfam" id="PF00593">
    <property type="entry name" value="TonB_dep_Rec_b-barrel"/>
    <property type="match status" value="1"/>
</dbReference>
<evidence type="ECO:0000313" key="14">
    <source>
        <dbReference type="EMBL" id="KXT42199.1"/>
    </source>
</evidence>
<dbReference type="InterPro" id="IPR012910">
    <property type="entry name" value="Plug_dom"/>
</dbReference>
<dbReference type="SUPFAM" id="SSF49464">
    <property type="entry name" value="Carboxypeptidase regulatory domain-like"/>
    <property type="match status" value="1"/>
</dbReference>
<feature type="domain" description="TonB-dependent receptor-like beta-barrel" evidence="12">
    <location>
        <begin position="425"/>
        <end position="812"/>
    </location>
</feature>
<keyword evidence="5 9" id="KW-0798">TonB box</keyword>
<dbReference type="FunFam" id="2.60.40.1120:FF:000003">
    <property type="entry name" value="Outer membrane protein Omp121"/>
    <property type="match status" value="1"/>
</dbReference>
<evidence type="ECO:0000313" key="15">
    <source>
        <dbReference type="Proteomes" id="UP000070319"/>
    </source>
</evidence>
<evidence type="ECO:0000256" key="2">
    <source>
        <dbReference type="ARBA" id="ARBA00022448"/>
    </source>
</evidence>
<feature type="domain" description="TonB-dependent receptor plug" evidence="13">
    <location>
        <begin position="121"/>
        <end position="229"/>
    </location>
</feature>
<keyword evidence="4 8" id="KW-0812">Transmembrane</keyword>
<dbReference type="InterPro" id="IPR039426">
    <property type="entry name" value="TonB-dep_rcpt-like"/>
</dbReference>
<proteinExistence type="inferred from homology"/>
<evidence type="ECO:0000256" key="11">
    <source>
        <dbReference type="SAM" id="SignalP"/>
    </source>
</evidence>
<dbReference type="Gene3D" id="2.60.40.1120">
    <property type="entry name" value="Carboxypeptidase-like, regulatory domain"/>
    <property type="match status" value="1"/>
</dbReference>
<keyword evidence="14" id="KW-0675">Receptor</keyword>
<dbReference type="Gene3D" id="2.40.170.20">
    <property type="entry name" value="TonB-dependent receptor, beta-barrel domain"/>
    <property type="match status" value="1"/>
</dbReference>
<dbReference type="PATRIC" id="fig|329854.7.peg.4856"/>
<dbReference type="Pfam" id="PF13715">
    <property type="entry name" value="CarbopepD_reg_2"/>
    <property type="match status" value="1"/>
</dbReference>
<accession>A0A139KSP5</accession>
<dbReference type="InterPro" id="IPR000531">
    <property type="entry name" value="Beta-barrel_TonB"/>
</dbReference>
<dbReference type="Pfam" id="PF07715">
    <property type="entry name" value="Plug"/>
    <property type="match status" value="1"/>
</dbReference>